<proteinExistence type="predicted"/>
<sequence length="69" mass="7843">MATEKEKELAKQILEKLKEMDTKLASIEDSLDRSDSKMDNLNGETSKSVDSKLNDVKSVHKQLQDTFTK</sequence>
<evidence type="ECO:0008006" key="4">
    <source>
        <dbReference type="Google" id="ProtNLM"/>
    </source>
</evidence>
<feature type="region of interest" description="Disordered" evidence="1">
    <location>
        <begin position="28"/>
        <end position="55"/>
    </location>
</feature>
<gene>
    <name evidence="2" type="ORF">FC699_14265</name>
</gene>
<evidence type="ECO:0000313" key="3">
    <source>
        <dbReference type="Proteomes" id="UP000305222"/>
    </source>
</evidence>
<accession>A0A4V5TUV2</accession>
<comment type="caution">
    <text evidence="2">The sequence shown here is derived from an EMBL/GenBank/DDBJ whole genome shotgun (WGS) entry which is preliminary data.</text>
</comment>
<feature type="non-terminal residue" evidence="2">
    <location>
        <position position="69"/>
    </location>
</feature>
<evidence type="ECO:0000313" key="2">
    <source>
        <dbReference type="EMBL" id="TKI95033.1"/>
    </source>
</evidence>
<name>A0A4V5TUV2_9BACI</name>
<dbReference type="AlphaFoldDB" id="A0A4V5TUV2"/>
<dbReference type="Proteomes" id="UP000305222">
    <property type="component" value="Unassembled WGS sequence"/>
</dbReference>
<organism evidence="2 3">
    <name type="scientific">Bacillus wiedmannii</name>
    <dbReference type="NCBI Taxonomy" id="1890302"/>
    <lineage>
        <taxon>Bacteria</taxon>
        <taxon>Bacillati</taxon>
        <taxon>Bacillota</taxon>
        <taxon>Bacilli</taxon>
        <taxon>Bacillales</taxon>
        <taxon>Bacillaceae</taxon>
        <taxon>Bacillus</taxon>
        <taxon>Bacillus cereus group</taxon>
    </lineage>
</organism>
<evidence type="ECO:0000256" key="1">
    <source>
        <dbReference type="SAM" id="MobiDB-lite"/>
    </source>
</evidence>
<dbReference type="EMBL" id="SZON01000590">
    <property type="protein sequence ID" value="TKI95033.1"/>
    <property type="molecule type" value="Genomic_DNA"/>
</dbReference>
<protein>
    <recommendedName>
        <fullName evidence="4">Chromosome segregation protein SMC</fullName>
    </recommendedName>
</protein>
<reference evidence="2 3" key="1">
    <citation type="journal article" date="2019" name="Environ. Microbiol.">
        <title>An active ?-lactamase is a part of an orchestrated cell wall stress resistance network of Bacillus subtilis and related rhizosphere species.</title>
        <authorList>
            <person name="Bucher T."/>
            <person name="Keren-Paz A."/>
            <person name="Hausser J."/>
            <person name="Olender T."/>
            <person name="Cytryn E."/>
            <person name="Kolodkin-Gal I."/>
        </authorList>
    </citation>
    <scope>NUCLEOTIDE SEQUENCE [LARGE SCALE GENOMIC DNA]</scope>
    <source>
        <strain evidence="2 3">I5</strain>
    </source>
</reference>